<evidence type="ECO:0000313" key="3">
    <source>
        <dbReference type="Proteomes" id="UP000663869"/>
    </source>
</evidence>
<protein>
    <submittedName>
        <fullName evidence="2">Uncharacterized protein</fullName>
    </submittedName>
</protein>
<accession>A0A819A6P4</accession>
<gene>
    <name evidence="2" type="ORF">FME351_LOCUS32600</name>
</gene>
<sequence length="224" mass="25089">MSIMNTSEYNKKDISKVFAFLRVQLQTKEKELLDLQLADPCLLSPDSDQVSMLANAINSLQLSTQEGSFVFASASASDDTSYCTNTKSCSTDFNAIKSLPPSVWLSETNRVEQKNQQQSFIFAHLLSLPIDAYLASTSPLLGTTVKTQYRSLCRIPMVNHLLFMPIDAFKVSSKNSMPNKIKMNNNAENNDSSSREKSKSILNDEMMLSKEYWLKKKQNLSSTG</sequence>
<organism evidence="2 3">
    <name type="scientific">Rotaria socialis</name>
    <dbReference type="NCBI Taxonomy" id="392032"/>
    <lineage>
        <taxon>Eukaryota</taxon>
        <taxon>Metazoa</taxon>
        <taxon>Spiralia</taxon>
        <taxon>Gnathifera</taxon>
        <taxon>Rotifera</taxon>
        <taxon>Eurotatoria</taxon>
        <taxon>Bdelloidea</taxon>
        <taxon>Philodinida</taxon>
        <taxon>Philodinidae</taxon>
        <taxon>Rotaria</taxon>
    </lineage>
</organism>
<reference evidence="2" key="1">
    <citation type="submission" date="2021-02" db="EMBL/GenBank/DDBJ databases">
        <authorList>
            <person name="Nowell W R."/>
        </authorList>
    </citation>
    <scope>NUCLEOTIDE SEQUENCE</scope>
</reference>
<dbReference type="EMBL" id="CAJNYU010004668">
    <property type="protein sequence ID" value="CAF3782928.1"/>
    <property type="molecule type" value="Genomic_DNA"/>
</dbReference>
<comment type="caution">
    <text evidence="2">The sequence shown here is derived from an EMBL/GenBank/DDBJ whole genome shotgun (WGS) entry which is preliminary data.</text>
</comment>
<dbReference type="Proteomes" id="UP000663869">
    <property type="component" value="Unassembled WGS sequence"/>
</dbReference>
<dbReference type="AlphaFoldDB" id="A0A819A6P4"/>
<evidence type="ECO:0000313" key="2">
    <source>
        <dbReference type="EMBL" id="CAF3782928.1"/>
    </source>
</evidence>
<feature type="region of interest" description="Disordered" evidence="1">
    <location>
        <begin position="177"/>
        <end position="200"/>
    </location>
</feature>
<feature type="compositionally biased region" description="Low complexity" evidence="1">
    <location>
        <begin position="179"/>
        <end position="190"/>
    </location>
</feature>
<name>A0A819A6P4_9BILA</name>
<proteinExistence type="predicted"/>
<evidence type="ECO:0000256" key="1">
    <source>
        <dbReference type="SAM" id="MobiDB-lite"/>
    </source>
</evidence>